<dbReference type="SUPFAM" id="SSF52096">
    <property type="entry name" value="ClpP/crotonase"/>
    <property type="match status" value="1"/>
</dbReference>
<dbReference type="EMBL" id="JARXVH010000008">
    <property type="protein sequence ID" value="MDH6217853.1"/>
    <property type="molecule type" value="Genomic_DNA"/>
</dbReference>
<dbReference type="PANTHER" id="PTHR11941">
    <property type="entry name" value="ENOYL-COA HYDRATASE-RELATED"/>
    <property type="match status" value="1"/>
</dbReference>
<sequence length="239" mass="25123">MNTRKSMPQTDGFHDGADELVLRIDGRQALSAEWIGAVSAACDSAEDRGGRSKVVVHVSGAPEEPWAGNPTVSLVSKWERALRRLERLPAATVAVAADDCGGLALDALLATDYRIATHSVRLRLPAGEGGTWPGMALYRLGRHGASGSVIRRALLFGTPVEASEALALHLVDELSDDPARTLALARERLATVSGTELAIRRQLMLDASTTGFEEALGAHLAACDRTLRRAAVAAGGAAS</sequence>
<keyword evidence="2" id="KW-1185">Reference proteome</keyword>
<dbReference type="Gene3D" id="3.90.226.10">
    <property type="entry name" value="2-enoyl-CoA Hydratase, Chain A, domain 1"/>
    <property type="match status" value="1"/>
</dbReference>
<dbReference type="GO" id="GO:0016853">
    <property type="term" value="F:isomerase activity"/>
    <property type="evidence" value="ECO:0007669"/>
    <property type="project" value="UniProtKB-KW"/>
</dbReference>
<dbReference type="RefSeq" id="WP_280878755.1">
    <property type="nucleotide sequence ID" value="NZ_JARXVH010000008.1"/>
</dbReference>
<accession>A0ABT6LNG2</accession>
<protein>
    <submittedName>
        <fullName evidence="1">Isomerase DpgB</fullName>
    </submittedName>
</protein>
<name>A0ABT6LNG2_9ACTN</name>
<keyword evidence="1" id="KW-0413">Isomerase</keyword>
<dbReference type="NCBIfam" id="NF042431">
    <property type="entry name" value="EnCoAhydt_DpgB"/>
    <property type="match status" value="1"/>
</dbReference>
<proteinExistence type="predicted"/>
<dbReference type="Proteomes" id="UP001160499">
    <property type="component" value="Unassembled WGS sequence"/>
</dbReference>
<evidence type="ECO:0000313" key="1">
    <source>
        <dbReference type="EMBL" id="MDH6217853.1"/>
    </source>
</evidence>
<organism evidence="1 2">
    <name type="scientific">Streptomyces pseudovenezuelae</name>
    <dbReference type="NCBI Taxonomy" id="67350"/>
    <lineage>
        <taxon>Bacteria</taxon>
        <taxon>Bacillati</taxon>
        <taxon>Actinomycetota</taxon>
        <taxon>Actinomycetes</taxon>
        <taxon>Kitasatosporales</taxon>
        <taxon>Streptomycetaceae</taxon>
        <taxon>Streptomyces</taxon>
        <taxon>Streptomyces aurantiacus group</taxon>
    </lineage>
</organism>
<reference evidence="1 2" key="1">
    <citation type="submission" date="2023-04" db="EMBL/GenBank/DDBJ databases">
        <title>Forest soil microbial communities from Buena Vista Peninsula, Colon Province, Panama.</title>
        <authorList>
            <person name="Bouskill N."/>
        </authorList>
    </citation>
    <scope>NUCLEOTIDE SEQUENCE [LARGE SCALE GENOMIC DNA]</scope>
    <source>
        <strain evidence="1 2">GGS1</strain>
    </source>
</reference>
<comment type="caution">
    <text evidence="1">The sequence shown here is derived from an EMBL/GenBank/DDBJ whole genome shotgun (WGS) entry which is preliminary data.</text>
</comment>
<gene>
    <name evidence="1" type="ORF">M2283_005185</name>
</gene>
<dbReference type="InterPro" id="IPR053545">
    <property type="entry name" value="Enoyl-CoA_hydratase-like"/>
</dbReference>
<dbReference type="InterPro" id="IPR029045">
    <property type="entry name" value="ClpP/crotonase-like_dom_sf"/>
</dbReference>
<dbReference type="PANTHER" id="PTHR11941:SF54">
    <property type="entry name" value="ENOYL-COA HYDRATASE, MITOCHONDRIAL"/>
    <property type="match status" value="1"/>
</dbReference>
<evidence type="ECO:0000313" key="2">
    <source>
        <dbReference type="Proteomes" id="UP001160499"/>
    </source>
</evidence>